<evidence type="ECO:0000313" key="5">
    <source>
        <dbReference type="Proteomes" id="UP000254866"/>
    </source>
</evidence>
<reference evidence="4 5" key="1">
    <citation type="journal article" date="2018" name="IMA Fungus">
        <title>IMA Genome-F 9: Draft genome sequence of Annulohypoxylon stygium, Aspergillus mulundensis, Berkeleyomyces basicola (syn. Thielaviopsis basicola), Ceratocystis smalleyi, two Cercospora beticola strains, Coleophoma cylindrospora, Fusarium fracticaudum, Phialophora cf. hyalina, and Morchella septimelata.</title>
        <authorList>
            <person name="Wingfield B.D."/>
            <person name="Bills G.F."/>
            <person name="Dong Y."/>
            <person name="Huang W."/>
            <person name="Nel W.J."/>
            <person name="Swalarsk-Parry B.S."/>
            <person name="Vaghefi N."/>
            <person name="Wilken P.M."/>
            <person name="An Z."/>
            <person name="de Beer Z.W."/>
            <person name="De Vos L."/>
            <person name="Chen L."/>
            <person name="Duong T.A."/>
            <person name="Gao Y."/>
            <person name="Hammerbacher A."/>
            <person name="Kikkert J.R."/>
            <person name="Li Y."/>
            <person name="Li H."/>
            <person name="Li K."/>
            <person name="Li Q."/>
            <person name="Liu X."/>
            <person name="Ma X."/>
            <person name="Naidoo K."/>
            <person name="Pethybridge S.J."/>
            <person name="Sun J."/>
            <person name="Steenkamp E.T."/>
            <person name="van der Nest M.A."/>
            <person name="van Wyk S."/>
            <person name="Wingfield M.J."/>
            <person name="Xiong C."/>
            <person name="Yue Q."/>
            <person name="Zhang X."/>
        </authorList>
    </citation>
    <scope>NUCLEOTIDE SEQUENCE [LARGE SCALE GENOMIC DNA]</scope>
    <source>
        <strain evidence="4 5">BP 5553</strain>
    </source>
</reference>
<keyword evidence="1" id="KW-0175">Coiled coil</keyword>
<evidence type="ECO:0000256" key="2">
    <source>
        <dbReference type="SAM" id="MobiDB-lite"/>
    </source>
</evidence>
<feature type="compositionally biased region" description="Polar residues" evidence="2">
    <location>
        <begin position="370"/>
        <end position="381"/>
    </location>
</feature>
<feature type="coiled-coil region" evidence="1">
    <location>
        <begin position="121"/>
        <end position="148"/>
    </location>
</feature>
<accession>A0A370TZH9</accession>
<dbReference type="EMBL" id="NPIC01000001">
    <property type="protein sequence ID" value="RDL40924.1"/>
    <property type="molecule type" value="Genomic_DNA"/>
</dbReference>
<feature type="domain" description="DUF4048" evidence="3">
    <location>
        <begin position="220"/>
        <end position="356"/>
    </location>
</feature>
<evidence type="ECO:0000256" key="1">
    <source>
        <dbReference type="SAM" id="Coils"/>
    </source>
</evidence>
<dbReference type="OrthoDB" id="4097086at2759"/>
<comment type="caution">
    <text evidence="4">The sequence shown here is derived from an EMBL/GenBank/DDBJ whole genome shotgun (WGS) entry which is preliminary data.</text>
</comment>
<keyword evidence="5" id="KW-1185">Reference proteome</keyword>
<feature type="compositionally biased region" description="Polar residues" evidence="2">
    <location>
        <begin position="253"/>
        <end position="269"/>
    </location>
</feature>
<feature type="compositionally biased region" description="Polar residues" evidence="2">
    <location>
        <begin position="316"/>
        <end position="339"/>
    </location>
</feature>
<dbReference type="AlphaFoldDB" id="A0A370TZH9"/>
<dbReference type="RefSeq" id="XP_031873580.1">
    <property type="nucleotide sequence ID" value="XM_032009526.1"/>
</dbReference>
<proteinExistence type="predicted"/>
<feature type="region of interest" description="Disordered" evidence="2">
    <location>
        <begin position="1"/>
        <end position="108"/>
    </location>
</feature>
<feature type="region of interest" description="Disordered" evidence="2">
    <location>
        <begin position="215"/>
        <end position="282"/>
    </location>
</feature>
<feature type="region of interest" description="Disordered" evidence="2">
    <location>
        <begin position="406"/>
        <end position="538"/>
    </location>
</feature>
<dbReference type="GeneID" id="43593752"/>
<feature type="region of interest" description="Disordered" evidence="2">
    <location>
        <begin position="313"/>
        <end position="392"/>
    </location>
</feature>
<dbReference type="Pfam" id="PF13257">
    <property type="entry name" value="DUF4048"/>
    <property type="match status" value="1"/>
</dbReference>
<protein>
    <recommendedName>
        <fullName evidence="3">DUF4048 domain-containing protein</fullName>
    </recommendedName>
</protein>
<feature type="compositionally biased region" description="Pro residues" evidence="2">
    <location>
        <begin position="47"/>
        <end position="56"/>
    </location>
</feature>
<feature type="compositionally biased region" description="Polar residues" evidence="2">
    <location>
        <begin position="350"/>
        <end position="363"/>
    </location>
</feature>
<dbReference type="InterPro" id="IPR025122">
    <property type="entry name" value="DUF4048"/>
</dbReference>
<gene>
    <name evidence="4" type="ORF">BP5553_00903</name>
</gene>
<organism evidence="4 5">
    <name type="scientific">Venustampulla echinocandica</name>
    <dbReference type="NCBI Taxonomy" id="2656787"/>
    <lineage>
        <taxon>Eukaryota</taxon>
        <taxon>Fungi</taxon>
        <taxon>Dikarya</taxon>
        <taxon>Ascomycota</taxon>
        <taxon>Pezizomycotina</taxon>
        <taxon>Leotiomycetes</taxon>
        <taxon>Helotiales</taxon>
        <taxon>Pleuroascaceae</taxon>
        <taxon>Venustampulla</taxon>
    </lineage>
</organism>
<feature type="compositionally biased region" description="Polar residues" evidence="2">
    <location>
        <begin position="76"/>
        <end position="98"/>
    </location>
</feature>
<feature type="compositionally biased region" description="Low complexity" evidence="2">
    <location>
        <begin position="504"/>
        <end position="517"/>
    </location>
</feature>
<feature type="compositionally biased region" description="Basic and acidic residues" evidence="2">
    <location>
        <begin position="529"/>
        <end position="538"/>
    </location>
</feature>
<name>A0A370TZH9_9HELO</name>
<sequence length="538" mass="58458">MEAHRRRASIDPATVESILTSGEPTQPAAPPSPHVGNSPNRATFAMDPPPRPPMSHPRPLSYTPRRPNRLSLSFPIATSVNSNESARHTPTSSNATSFPPTPAEMMPAPSPADPSGFLVALAGQERRVLELKEELQKAEVDLAKLKKQWAIHEAHKKKAEIRHSEPLRPVQRVAAEGGSADREGAAAVTRESAEIDRRKSLLTSISIPKESRRKVITGGHTRTLSLLSPERSNYPRPFPPMRESSSERHSDSFTRSTTMPDTSEGITRISSRRPRPLSYQGGVTHGAKQIAEDVKAGLWTFLEDLRQATVGDEAVNGTTNRPSFNDPVKSTSRSNLRSLDQSKRMPSPEAVSSRTWDSLTGTTGFLDVTGTISDSDQNRPTAKTPAKKKASKSISLAASAIDDLDDDWAHWDSPTPKSPRWSSSTAVSDPADPATPSNGAMEDRAINIVDASNDGMSTPSRREEMPWPALDKLTPGNLRRTVTTIMNDWEKSLTPPPEESNDASTESTSSTNISNSDSKPDQPGQSQIPHEEALLLSS</sequence>
<dbReference type="Proteomes" id="UP000254866">
    <property type="component" value="Unassembled WGS sequence"/>
</dbReference>
<evidence type="ECO:0000313" key="4">
    <source>
        <dbReference type="EMBL" id="RDL40924.1"/>
    </source>
</evidence>
<evidence type="ECO:0000259" key="3">
    <source>
        <dbReference type="Pfam" id="PF13257"/>
    </source>
</evidence>